<evidence type="ECO:0000313" key="2">
    <source>
        <dbReference type="Proteomes" id="UP000661691"/>
    </source>
</evidence>
<comment type="caution">
    <text evidence="1">The sequence shown here is derived from an EMBL/GenBank/DDBJ whole genome shotgun (WGS) entry which is preliminary data.</text>
</comment>
<dbReference type="Proteomes" id="UP000661691">
    <property type="component" value="Unassembled WGS sequence"/>
</dbReference>
<evidence type="ECO:0000313" key="1">
    <source>
        <dbReference type="EMBL" id="MBD1371017.1"/>
    </source>
</evidence>
<dbReference type="InterPro" id="IPR020256">
    <property type="entry name" value="Spore_coat_CotJA"/>
</dbReference>
<sequence>MKVTQSPQPGAKPPNPYLDQIRYWYPYASPYDPCPPIYRRSYIVAPNQYVGFQPPHLPQYSPKQALRYGTLWPIFYSPYDQASGKGGD</sequence>
<keyword evidence="2" id="KW-1185">Reference proteome</keyword>
<dbReference type="AlphaFoldDB" id="A0A926N7F9"/>
<accession>A0A926N7F9</accession>
<organism evidence="1 2">
    <name type="scientific">Polycladospora coralii</name>
    <dbReference type="NCBI Taxonomy" id="2771432"/>
    <lineage>
        <taxon>Bacteria</taxon>
        <taxon>Bacillati</taxon>
        <taxon>Bacillota</taxon>
        <taxon>Bacilli</taxon>
        <taxon>Bacillales</taxon>
        <taxon>Thermoactinomycetaceae</taxon>
        <taxon>Polycladospora</taxon>
    </lineage>
</organism>
<name>A0A926N7F9_9BACL</name>
<proteinExistence type="predicted"/>
<reference evidence="1" key="1">
    <citation type="submission" date="2020-09" db="EMBL/GenBank/DDBJ databases">
        <title>A novel bacterium of genus Hazenella, isolated from South China Sea.</title>
        <authorList>
            <person name="Huang H."/>
            <person name="Mo K."/>
            <person name="Hu Y."/>
        </authorList>
    </citation>
    <scope>NUCLEOTIDE SEQUENCE</scope>
    <source>
        <strain evidence="1">IB182357</strain>
    </source>
</reference>
<protein>
    <submittedName>
        <fullName evidence="1">Spore coat associated protein CotJA</fullName>
    </submittedName>
</protein>
<dbReference type="EMBL" id="JACXAH010000002">
    <property type="protein sequence ID" value="MBD1371017.1"/>
    <property type="molecule type" value="Genomic_DNA"/>
</dbReference>
<dbReference type="Pfam" id="PF11007">
    <property type="entry name" value="CotJA"/>
    <property type="match status" value="1"/>
</dbReference>
<gene>
    <name evidence="1" type="ORF">IC620_01410</name>
</gene>